<name>A0A1Y0B114_9LAMI</name>
<accession>A0A1Y0B114</accession>
<reference evidence="2" key="1">
    <citation type="submission" date="2017-03" db="EMBL/GenBank/DDBJ databases">
        <title>The mitochondrial genome of the carnivorous plant Utricularia reniformis (Lentibulariaceae): structure, comparative analysis and evolutionary landmarks.</title>
        <authorList>
            <person name="Silva S.R."/>
            <person name="Alvarenga D.O."/>
            <person name="Michael T.P."/>
            <person name="Miranda V.F.O."/>
            <person name="Varani A.M."/>
        </authorList>
    </citation>
    <scope>NUCLEOTIDE SEQUENCE</scope>
</reference>
<keyword evidence="1" id="KW-0812">Transmembrane</keyword>
<dbReference type="EMBL" id="KY774314">
    <property type="protein sequence ID" value="ART31156.1"/>
    <property type="molecule type" value="Genomic_DNA"/>
</dbReference>
<keyword evidence="2" id="KW-0496">Mitochondrion</keyword>
<gene>
    <name evidence="2" type="ORF">AEK19_MT0932</name>
</gene>
<proteinExistence type="predicted"/>
<evidence type="ECO:0000256" key="1">
    <source>
        <dbReference type="SAM" id="Phobius"/>
    </source>
</evidence>
<evidence type="ECO:0000313" key="2">
    <source>
        <dbReference type="EMBL" id="ART31156.1"/>
    </source>
</evidence>
<sequence>MEGFSVNFLAVAGAMLIALFLSRFGFLYGNFWSFRGSGILAAPADPVTASCHGQLFKEKSEFERAKITTRASSVIGLLVFSLAL</sequence>
<keyword evidence="1" id="KW-0472">Membrane</keyword>
<feature type="transmembrane region" description="Helical" evidence="1">
    <location>
        <begin position="6"/>
        <end position="26"/>
    </location>
</feature>
<geneLocation type="mitochondrion" evidence="2"/>
<keyword evidence="1" id="KW-1133">Transmembrane helix</keyword>
<protein>
    <submittedName>
        <fullName evidence="2">Uncharacterized protein</fullName>
    </submittedName>
</protein>
<dbReference type="AlphaFoldDB" id="A0A1Y0B114"/>
<organism evidence="2">
    <name type="scientific">Utricularia reniformis</name>
    <dbReference type="NCBI Taxonomy" id="192314"/>
    <lineage>
        <taxon>Eukaryota</taxon>
        <taxon>Viridiplantae</taxon>
        <taxon>Streptophyta</taxon>
        <taxon>Embryophyta</taxon>
        <taxon>Tracheophyta</taxon>
        <taxon>Spermatophyta</taxon>
        <taxon>Magnoliopsida</taxon>
        <taxon>eudicotyledons</taxon>
        <taxon>Gunneridae</taxon>
        <taxon>Pentapetalae</taxon>
        <taxon>asterids</taxon>
        <taxon>lamiids</taxon>
        <taxon>Lamiales</taxon>
        <taxon>Lentibulariaceae</taxon>
        <taxon>Utricularia</taxon>
    </lineage>
</organism>